<evidence type="ECO:0000313" key="2">
    <source>
        <dbReference type="EMBL" id="QHT12173.1"/>
    </source>
</evidence>
<name>A0A6C0D6S6_9ZZZZ</name>
<dbReference type="NCBIfam" id="NF033634">
    <property type="entry name" value="SLATT_1"/>
    <property type="match status" value="1"/>
</dbReference>
<dbReference type="EMBL" id="MN739542">
    <property type="protein sequence ID" value="QHT12173.1"/>
    <property type="molecule type" value="Genomic_DNA"/>
</dbReference>
<dbReference type="Pfam" id="PF14015">
    <property type="entry name" value="DUF4231"/>
    <property type="match status" value="1"/>
</dbReference>
<keyword evidence="1" id="KW-0472">Membrane</keyword>
<feature type="transmembrane region" description="Helical" evidence="1">
    <location>
        <begin position="96"/>
        <end position="115"/>
    </location>
</feature>
<evidence type="ECO:0008006" key="3">
    <source>
        <dbReference type="Google" id="ProtNLM"/>
    </source>
</evidence>
<feature type="transmembrane region" description="Helical" evidence="1">
    <location>
        <begin position="64"/>
        <end position="84"/>
    </location>
</feature>
<dbReference type="AlphaFoldDB" id="A0A6C0D6S6"/>
<sequence length="232" mass="27512">MNNVIVQIKKDIIPIRKYIKENSIDIILTNIEELELEPKNKLVIRSRFFTLFNKYKKESKAYQTIYNFTRLVITFGSISIPSLLSIEAFVDKSISFWFVWTISLLVSMLNAYVSLFKIDKNYYSFTALYEQMSSEFWQYNSLCGRYSGFYTHSEPTHKNQYIYFMNNIEKIQMRSIEETYIKVSDNSKEKKDTGITTVPPSINRELFENPPPELLEFINNMNKKKENSPRNE</sequence>
<organism evidence="2">
    <name type="scientific">viral metagenome</name>
    <dbReference type="NCBI Taxonomy" id="1070528"/>
    <lineage>
        <taxon>unclassified sequences</taxon>
        <taxon>metagenomes</taxon>
        <taxon>organismal metagenomes</taxon>
    </lineage>
</organism>
<reference evidence="2" key="1">
    <citation type="journal article" date="2020" name="Nature">
        <title>Giant virus diversity and host interactions through global metagenomics.</title>
        <authorList>
            <person name="Schulz F."/>
            <person name="Roux S."/>
            <person name="Paez-Espino D."/>
            <person name="Jungbluth S."/>
            <person name="Walsh D.A."/>
            <person name="Denef V.J."/>
            <person name="McMahon K.D."/>
            <person name="Konstantinidis K.T."/>
            <person name="Eloe-Fadrosh E.A."/>
            <person name="Kyrpides N.C."/>
            <person name="Woyke T."/>
        </authorList>
    </citation>
    <scope>NUCLEOTIDE SEQUENCE</scope>
    <source>
        <strain evidence="2">GVMAG-M-3300023174-129</strain>
    </source>
</reference>
<accession>A0A6C0D6S6</accession>
<proteinExistence type="predicted"/>
<keyword evidence="1" id="KW-1133">Transmembrane helix</keyword>
<dbReference type="InterPro" id="IPR025325">
    <property type="entry name" value="DUF4231"/>
</dbReference>
<evidence type="ECO:0000256" key="1">
    <source>
        <dbReference type="SAM" id="Phobius"/>
    </source>
</evidence>
<protein>
    <recommendedName>
        <fullName evidence="3">SMODS and SLOG-associating 2TM effector domain-containing protein</fullName>
    </recommendedName>
</protein>
<keyword evidence="1" id="KW-0812">Transmembrane</keyword>